<protein>
    <submittedName>
        <fullName evidence="7">IclR family transcriptional regulator</fullName>
    </submittedName>
</protein>
<dbReference type="InterPro" id="IPR036388">
    <property type="entry name" value="WH-like_DNA-bd_sf"/>
</dbReference>
<comment type="caution">
    <text evidence="7">The sequence shown here is derived from an EMBL/GenBank/DDBJ whole genome shotgun (WGS) entry which is preliminary data.</text>
</comment>
<organism evidence="7 8">
    <name type="scientific">Leucobacter tardus</name>
    <dbReference type="NCBI Taxonomy" id="501483"/>
    <lineage>
        <taxon>Bacteria</taxon>
        <taxon>Bacillati</taxon>
        <taxon>Actinomycetota</taxon>
        <taxon>Actinomycetes</taxon>
        <taxon>Micrococcales</taxon>
        <taxon>Microbacteriaceae</taxon>
        <taxon>Leucobacter</taxon>
    </lineage>
</organism>
<dbReference type="SMART" id="SM00346">
    <property type="entry name" value="HTH_ICLR"/>
    <property type="match status" value="1"/>
</dbReference>
<feature type="region of interest" description="Disordered" evidence="4">
    <location>
        <begin position="1"/>
        <end position="22"/>
    </location>
</feature>
<dbReference type="GO" id="GO:0003700">
    <property type="term" value="F:DNA-binding transcription factor activity"/>
    <property type="evidence" value="ECO:0007669"/>
    <property type="project" value="TreeGrafter"/>
</dbReference>
<evidence type="ECO:0000259" key="5">
    <source>
        <dbReference type="PROSITE" id="PS51077"/>
    </source>
</evidence>
<name>A0A939QCQ9_9MICO</name>
<evidence type="ECO:0000256" key="1">
    <source>
        <dbReference type="ARBA" id="ARBA00023015"/>
    </source>
</evidence>
<gene>
    <name evidence="7" type="ORF">J4H85_00205</name>
</gene>
<reference evidence="7" key="1">
    <citation type="submission" date="2021-03" db="EMBL/GenBank/DDBJ databases">
        <title>Leucobacter chromiisoli sp. nov., isolated from chromium-containing soil of chemical plant.</title>
        <authorList>
            <person name="Xu Z."/>
        </authorList>
    </citation>
    <scope>NUCLEOTIDE SEQUENCE</scope>
    <source>
        <strain evidence="7">K 70/01</strain>
    </source>
</reference>
<evidence type="ECO:0000256" key="2">
    <source>
        <dbReference type="ARBA" id="ARBA00023125"/>
    </source>
</evidence>
<sequence length="290" mass="30891">MRAGVPSCSSVSASAFWGSRSSGSARCASNDPGIVHHVDAGTQVVSKVGAVLRALSATMPDGAGTTTVASRTGITRPTAHRLLTALVSEGFVDRDQQSGRWLLGPELYLMGAVAADRYDITDLAREHLQSLAELTGESAFLSASRGDESVCLSRRDGSFPIRSFVLYEGKRFPLGVASAGAAMLAFQSDAWIEQYLERAPLEAEHGAAHAPDAVRERIAETRRLGYAVNPGLIVEGSWGLGAAVFDPAGKPAWALSLTGIESRFTPARRGELGRLLLQHAHRLTERLRGR</sequence>
<dbReference type="PANTHER" id="PTHR30136">
    <property type="entry name" value="HELIX-TURN-HELIX TRANSCRIPTIONAL REGULATOR, ICLR FAMILY"/>
    <property type="match status" value="1"/>
</dbReference>
<dbReference type="Gene3D" id="3.30.450.40">
    <property type="match status" value="1"/>
</dbReference>
<evidence type="ECO:0000313" key="8">
    <source>
        <dbReference type="Proteomes" id="UP000668403"/>
    </source>
</evidence>
<keyword evidence="3" id="KW-0804">Transcription</keyword>
<dbReference type="GO" id="GO:0045892">
    <property type="term" value="P:negative regulation of DNA-templated transcription"/>
    <property type="evidence" value="ECO:0007669"/>
    <property type="project" value="TreeGrafter"/>
</dbReference>
<dbReference type="InterPro" id="IPR014757">
    <property type="entry name" value="Tscrpt_reg_IclR_C"/>
</dbReference>
<keyword evidence="8" id="KW-1185">Reference proteome</keyword>
<evidence type="ECO:0000256" key="4">
    <source>
        <dbReference type="SAM" id="MobiDB-lite"/>
    </source>
</evidence>
<keyword evidence="1" id="KW-0805">Transcription regulation</keyword>
<dbReference type="Pfam" id="PF01614">
    <property type="entry name" value="IclR_C"/>
    <property type="match status" value="1"/>
</dbReference>
<dbReference type="SUPFAM" id="SSF46785">
    <property type="entry name" value="Winged helix' DNA-binding domain"/>
    <property type="match status" value="1"/>
</dbReference>
<dbReference type="SUPFAM" id="SSF55781">
    <property type="entry name" value="GAF domain-like"/>
    <property type="match status" value="1"/>
</dbReference>
<dbReference type="AlphaFoldDB" id="A0A939QCQ9"/>
<evidence type="ECO:0000256" key="3">
    <source>
        <dbReference type="ARBA" id="ARBA00023163"/>
    </source>
</evidence>
<dbReference type="PROSITE" id="PS51077">
    <property type="entry name" value="HTH_ICLR"/>
    <property type="match status" value="1"/>
</dbReference>
<evidence type="ECO:0000259" key="6">
    <source>
        <dbReference type="PROSITE" id="PS51078"/>
    </source>
</evidence>
<dbReference type="PANTHER" id="PTHR30136:SF39">
    <property type="entry name" value="TRANSCRIPTIONAL REGULATORY PROTEIN"/>
    <property type="match status" value="1"/>
</dbReference>
<dbReference type="EMBL" id="JAGFBF010000001">
    <property type="protein sequence ID" value="MBO2988420.1"/>
    <property type="molecule type" value="Genomic_DNA"/>
</dbReference>
<dbReference type="InterPro" id="IPR036390">
    <property type="entry name" value="WH_DNA-bd_sf"/>
</dbReference>
<dbReference type="Pfam" id="PF09339">
    <property type="entry name" value="HTH_IclR"/>
    <property type="match status" value="1"/>
</dbReference>
<dbReference type="Proteomes" id="UP000668403">
    <property type="component" value="Unassembled WGS sequence"/>
</dbReference>
<accession>A0A939QCQ9</accession>
<keyword evidence="2" id="KW-0238">DNA-binding</keyword>
<dbReference type="GO" id="GO:0003677">
    <property type="term" value="F:DNA binding"/>
    <property type="evidence" value="ECO:0007669"/>
    <property type="project" value="UniProtKB-KW"/>
</dbReference>
<feature type="domain" description="IclR-ED" evidence="6">
    <location>
        <begin position="106"/>
        <end position="289"/>
    </location>
</feature>
<dbReference type="InterPro" id="IPR005471">
    <property type="entry name" value="Tscrpt_reg_IclR_N"/>
</dbReference>
<dbReference type="PROSITE" id="PS51078">
    <property type="entry name" value="ICLR_ED"/>
    <property type="match status" value="1"/>
</dbReference>
<dbReference type="Gene3D" id="1.10.10.10">
    <property type="entry name" value="Winged helix-like DNA-binding domain superfamily/Winged helix DNA-binding domain"/>
    <property type="match status" value="1"/>
</dbReference>
<proteinExistence type="predicted"/>
<dbReference type="InterPro" id="IPR050707">
    <property type="entry name" value="HTH_MetabolicPath_Reg"/>
</dbReference>
<dbReference type="InterPro" id="IPR029016">
    <property type="entry name" value="GAF-like_dom_sf"/>
</dbReference>
<evidence type="ECO:0000313" key="7">
    <source>
        <dbReference type="EMBL" id="MBO2988420.1"/>
    </source>
</evidence>
<feature type="domain" description="HTH iclR-type" evidence="5">
    <location>
        <begin position="42"/>
        <end position="105"/>
    </location>
</feature>